<accession>A0A2K8T894</accession>
<dbReference type="KEGG" id="nfl:COO91_10005"/>
<organism evidence="1 2">
    <name type="scientific">Nostoc flagelliforme CCNUN1</name>
    <dbReference type="NCBI Taxonomy" id="2038116"/>
    <lineage>
        <taxon>Bacteria</taxon>
        <taxon>Bacillati</taxon>
        <taxon>Cyanobacteriota</taxon>
        <taxon>Cyanophyceae</taxon>
        <taxon>Nostocales</taxon>
        <taxon>Nostocaceae</taxon>
        <taxon>Nostoc</taxon>
    </lineage>
</organism>
<name>A0A2K8T894_9NOSO</name>
<protein>
    <submittedName>
        <fullName evidence="1">Aminopeptidase FrvX</fullName>
    </submittedName>
</protein>
<proteinExistence type="predicted"/>
<dbReference type="Proteomes" id="UP000232003">
    <property type="component" value="Plasmid pNFSY07"/>
</dbReference>
<dbReference type="AlphaFoldDB" id="A0A2K8T894"/>
<keyword evidence="1" id="KW-0378">Hydrolase</keyword>
<keyword evidence="2" id="KW-1185">Reference proteome</keyword>
<keyword evidence="1" id="KW-0031">Aminopeptidase</keyword>
<reference evidence="1 2" key="1">
    <citation type="submission" date="2017-11" db="EMBL/GenBank/DDBJ databases">
        <title>Complete genome of a free-living desiccation-tolerant cyanobacterium and its photosynthetic adaptation to extreme terrestrial habitat.</title>
        <authorList>
            <person name="Shang J."/>
        </authorList>
    </citation>
    <scope>NUCLEOTIDE SEQUENCE [LARGE SCALE GENOMIC DNA]</scope>
    <source>
        <strain evidence="1 2">CCNUN1</strain>
        <plasmid evidence="2">pnfsy07</plasmid>
    </source>
</reference>
<keyword evidence="1" id="KW-0645">Protease</keyword>
<dbReference type="GO" id="GO:0004177">
    <property type="term" value="F:aminopeptidase activity"/>
    <property type="evidence" value="ECO:0007669"/>
    <property type="project" value="UniProtKB-KW"/>
</dbReference>
<evidence type="ECO:0000313" key="1">
    <source>
        <dbReference type="EMBL" id="AUB43813.1"/>
    </source>
</evidence>
<dbReference type="RefSeq" id="WP_225912821.1">
    <property type="nucleotide sequence ID" value="NZ_CAWNNC010000008.1"/>
</dbReference>
<gene>
    <name evidence="1" type="ORF">COO91_10005</name>
</gene>
<sequence length="98" mass="10894">MQIQTVGILSPGNMGQAMSDDKPLLYERLRQRVYASVLNQHGLKTIAALNDISDVYDGLRLRTRQFAAAANVVDVGSLKQLVIESDVVLSYQFSKIRL</sequence>
<evidence type="ECO:0000313" key="2">
    <source>
        <dbReference type="Proteomes" id="UP000232003"/>
    </source>
</evidence>
<geneLocation type="plasmid" evidence="2">
    <name>pnfsy07</name>
</geneLocation>
<keyword evidence="1" id="KW-0614">Plasmid</keyword>
<dbReference type="EMBL" id="CP024792">
    <property type="protein sequence ID" value="AUB43813.1"/>
    <property type="molecule type" value="Genomic_DNA"/>
</dbReference>